<keyword evidence="1" id="KW-0812">Transmembrane</keyword>
<keyword evidence="3" id="KW-1185">Reference proteome</keyword>
<keyword evidence="1" id="KW-1133">Transmembrane helix</keyword>
<gene>
    <name evidence="2" type="ORF">P3G67_14340</name>
</gene>
<evidence type="ECO:0008006" key="4">
    <source>
        <dbReference type="Google" id="ProtNLM"/>
    </source>
</evidence>
<dbReference type="EMBL" id="JARJBC010000007">
    <property type="protein sequence ID" value="MDF3290402.1"/>
    <property type="molecule type" value="Genomic_DNA"/>
</dbReference>
<organism evidence="2 3">
    <name type="scientific">Streptomyces silvisoli</name>
    <dbReference type="NCBI Taxonomy" id="3034235"/>
    <lineage>
        <taxon>Bacteria</taxon>
        <taxon>Bacillati</taxon>
        <taxon>Actinomycetota</taxon>
        <taxon>Actinomycetes</taxon>
        <taxon>Kitasatosporales</taxon>
        <taxon>Streptomycetaceae</taxon>
        <taxon>Streptomyces</taxon>
    </lineage>
</organism>
<reference evidence="2 3" key="1">
    <citation type="submission" date="2023-03" db="EMBL/GenBank/DDBJ databases">
        <title>Draft genome sequence of Streptomyces sp. RB6PN23 isolated from peat swamp forest in Thailand.</title>
        <authorList>
            <person name="Klaysubun C."/>
            <person name="Duangmal K."/>
        </authorList>
    </citation>
    <scope>NUCLEOTIDE SEQUENCE [LARGE SCALE GENOMIC DNA]</scope>
    <source>
        <strain evidence="2 3">RB6PN23</strain>
    </source>
</reference>
<feature type="transmembrane region" description="Helical" evidence="1">
    <location>
        <begin position="39"/>
        <end position="59"/>
    </location>
</feature>
<dbReference type="RefSeq" id="WP_276093818.1">
    <property type="nucleotide sequence ID" value="NZ_JARJBC010000007.1"/>
</dbReference>
<protein>
    <recommendedName>
        <fullName evidence="4">DUF1616 domain-containing protein</fullName>
    </recommendedName>
</protein>
<evidence type="ECO:0000256" key="1">
    <source>
        <dbReference type="SAM" id="Phobius"/>
    </source>
</evidence>
<dbReference type="Proteomes" id="UP001216579">
    <property type="component" value="Unassembled WGS sequence"/>
</dbReference>
<comment type="caution">
    <text evidence="2">The sequence shown here is derived from an EMBL/GenBank/DDBJ whole genome shotgun (WGS) entry which is preliminary data.</text>
</comment>
<name>A0ABT5ZKN7_9ACTN</name>
<feature type="transmembrane region" description="Helical" evidence="1">
    <location>
        <begin position="66"/>
        <end position="88"/>
    </location>
</feature>
<sequence length="124" mass="12816">MHPIARESLPLLAGAAVGTGVAGAALVLADISSPLRAPFTFFFLIVAPGAALASTLRGLDPLTRVVVAAIGSIVLDLLVGQVMLMLHLWSIRGGVAVVAALSATLFLLPLARHSYGVTVRRRDP</sequence>
<proteinExistence type="predicted"/>
<accession>A0ABT5ZKN7</accession>
<evidence type="ECO:0000313" key="3">
    <source>
        <dbReference type="Proteomes" id="UP001216579"/>
    </source>
</evidence>
<evidence type="ECO:0000313" key="2">
    <source>
        <dbReference type="EMBL" id="MDF3290402.1"/>
    </source>
</evidence>
<keyword evidence="1" id="KW-0472">Membrane</keyword>
<feature type="transmembrane region" description="Helical" evidence="1">
    <location>
        <begin position="94"/>
        <end position="111"/>
    </location>
</feature>